<evidence type="ECO:0000256" key="4">
    <source>
        <dbReference type="ARBA" id="ARBA00023306"/>
    </source>
</evidence>
<gene>
    <name evidence="5" type="ORF">M569_12990</name>
</gene>
<dbReference type="Pfam" id="PF08613">
    <property type="entry name" value="Cyclin"/>
    <property type="match status" value="1"/>
</dbReference>
<evidence type="ECO:0000256" key="3">
    <source>
        <dbReference type="ARBA" id="ARBA00023127"/>
    </source>
</evidence>
<dbReference type="SUPFAM" id="SSF47954">
    <property type="entry name" value="Cyclin-like"/>
    <property type="match status" value="1"/>
</dbReference>
<evidence type="ECO:0000256" key="1">
    <source>
        <dbReference type="ARBA" id="ARBA00007215"/>
    </source>
</evidence>
<keyword evidence="6" id="KW-1185">Reference proteome</keyword>
<dbReference type="PANTHER" id="PTHR15615">
    <property type="match status" value="1"/>
</dbReference>
<name>S8DG64_9LAMI</name>
<feature type="non-terminal residue" evidence="5">
    <location>
        <position position="158"/>
    </location>
</feature>
<evidence type="ECO:0000313" key="5">
    <source>
        <dbReference type="EMBL" id="EPS61803.1"/>
    </source>
</evidence>
<dbReference type="Gene3D" id="1.10.472.10">
    <property type="entry name" value="Cyclin-like"/>
    <property type="match status" value="1"/>
</dbReference>
<evidence type="ECO:0000256" key="2">
    <source>
        <dbReference type="ARBA" id="ARBA00022618"/>
    </source>
</evidence>
<dbReference type="GO" id="GO:0019901">
    <property type="term" value="F:protein kinase binding"/>
    <property type="evidence" value="ECO:0007669"/>
    <property type="project" value="InterPro"/>
</dbReference>
<dbReference type="Proteomes" id="UP000015453">
    <property type="component" value="Unassembled WGS sequence"/>
</dbReference>
<reference evidence="5 6" key="1">
    <citation type="journal article" date="2013" name="BMC Genomics">
        <title>The miniature genome of a carnivorous plant Genlisea aurea contains a low number of genes and short non-coding sequences.</title>
        <authorList>
            <person name="Leushkin E.V."/>
            <person name="Sutormin R.A."/>
            <person name="Nabieva E.R."/>
            <person name="Penin A.A."/>
            <person name="Kondrashov A.S."/>
            <person name="Logacheva M.D."/>
        </authorList>
    </citation>
    <scope>NUCLEOTIDE SEQUENCE [LARGE SCALE GENOMIC DNA]</scope>
</reference>
<dbReference type="PIRSF" id="PIRSF027110">
    <property type="entry name" value="PREG"/>
    <property type="match status" value="1"/>
</dbReference>
<dbReference type="AlphaFoldDB" id="S8DG64"/>
<keyword evidence="3" id="KW-0195">Cyclin</keyword>
<dbReference type="PANTHER" id="PTHR15615:SF121">
    <property type="entry name" value="CYCLIN-U1-1"/>
    <property type="match status" value="1"/>
</dbReference>
<organism evidence="5 6">
    <name type="scientific">Genlisea aurea</name>
    <dbReference type="NCBI Taxonomy" id="192259"/>
    <lineage>
        <taxon>Eukaryota</taxon>
        <taxon>Viridiplantae</taxon>
        <taxon>Streptophyta</taxon>
        <taxon>Embryophyta</taxon>
        <taxon>Tracheophyta</taxon>
        <taxon>Spermatophyta</taxon>
        <taxon>Magnoliopsida</taxon>
        <taxon>eudicotyledons</taxon>
        <taxon>Gunneridae</taxon>
        <taxon>Pentapetalae</taxon>
        <taxon>asterids</taxon>
        <taxon>lamiids</taxon>
        <taxon>Lamiales</taxon>
        <taxon>Lentibulariaceae</taxon>
        <taxon>Genlisea</taxon>
    </lineage>
</organism>
<evidence type="ECO:0000313" key="6">
    <source>
        <dbReference type="Proteomes" id="UP000015453"/>
    </source>
</evidence>
<proteinExistence type="inferred from homology"/>
<dbReference type="InterPro" id="IPR013922">
    <property type="entry name" value="Cyclin_PHO80-like"/>
</dbReference>
<comment type="caution">
    <text evidence="5">The sequence shown here is derived from an EMBL/GenBank/DDBJ whole genome shotgun (WGS) entry which is preliminary data.</text>
</comment>
<dbReference type="GO" id="GO:0051301">
    <property type="term" value="P:cell division"/>
    <property type="evidence" value="ECO:0007669"/>
    <property type="project" value="UniProtKB-KW"/>
</dbReference>
<feature type="non-terminal residue" evidence="5">
    <location>
        <position position="1"/>
    </location>
</feature>
<comment type="similarity">
    <text evidence="1">Belongs to the cyclin family. Cyclin U/P subfamily.</text>
</comment>
<protein>
    <recommendedName>
        <fullName evidence="7">Cyclin</fullName>
    </recommendedName>
</protein>
<dbReference type="InterPro" id="IPR036915">
    <property type="entry name" value="Cyclin-like_sf"/>
</dbReference>
<accession>S8DG64</accession>
<dbReference type="InterPro" id="IPR012389">
    <property type="entry name" value="Cyclin_P/U"/>
</dbReference>
<dbReference type="EMBL" id="AUSU01006582">
    <property type="protein sequence ID" value="EPS61803.1"/>
    <property type="molecule type" value="Genomic_DNA"/>
</dbReference>
<keyword evidence="4" id="KW-0131">Cell cycle</keyword>
<keyword evidence="2" id="KW-0132">Cell division</keyword>
<dbReference type="OrthoDB" id="337735at2759"/>
<sequence>LSTALQKLVNRSEPLSAGGGRLSVFHGVRAPAIALENYIERIYKYTSCSPSCFVVGFVYIDRLLHKHPDSVVSPLNVHRLAVTSVMVAAKILDDVHYNNGFYARVGGVSKEEMNRLELELLFLLDFHVYVSSTVFEAYSLYLEKEMLRNQTPPPPPLL</sequence>
<evidence type="ECO:0008006" key="7">
    <source>
        <dbReference type="Google" id="ProtNLM"/>
    </source>
</evidence>